<evidence type="ECO:0000256" key="4">
    <source>
        <dbReference type="PROSITE-ProRule" id="PRU00335"/>
    </source>
</evidence>
<evidence type="ECO:0000256" key="5">
    <source>
        <dbReference type="SAM" id="MobiDB-lite"/>
    </source>
</evidence>
<evidence type="ECO:0000256" key="2">
    <source>
        <dbReference type="ARBA" id="ARBA00023125"/>
    </source>
</evidence>
<feature type="domain" description="HTH tetR-type" evidence="6">
    <location>
        <begin position="31"/>
        <end position="91"/>
    </location>
</feature>
<dbReference type="PANTHER" id="PTHR30055">
    <property type="entry name" value="HTH-TYPE TRANSCRIPTIONAL REGULATOR RUTR"/>
    <property type="match status" value="1"/>
</dbReference>
<evidence type="ECO:0000256" key="3">
    <source>
        <dbReference type="ARBA" id="ARBA00023163"/>
    </source>
</evidence>
<dbReference type="Pfam" id="PF00440">
    <property type="entry name" value="TetR_N"/>
    <property type="match status" value="1"/>
</dbReference>
<accession>A0ABP9F2B8</accession>
<gene>
    <name evidence="7" type="ORF">GCM10023203_53190</name>
</gene>
<evidence type="ECO:0000313" key="7">
    <source>
        <dbReference type="EMBL" id="GAA4892604.1"/>
    </source>
</evidence>
<dbReference type="Gene3D" id="1.10.357.10">
    <property type="entry name" value="Tetracycline Repressor, domain 2"/>
    <property type="match status" value="1"/>
</dbReference>
<dbReference type="SUPFAM" id="SSF46689">
    <property type="entry name" value="Homeodomain-like"/>
    <property type="match status" value="1"/>
</dbReference>
<evidence type="ECO:0000313" key="8">
    <source>
        <dbReference type="Proteomes" id="UP001500457"/>
    </source>
</evidence>
<comment type="caution">
    <text evidence="7">The sequence shown here is derived from an EMBL/GenBank/DDBJ whole genome shotgun (WGS) entry which is preliminary data.</text>
</comment>
<dbReference type="SUPFAM" id="SSF48498">
    <property type="entry name" value="Tetracyclin repressor-like, C-terminal domain"/>
    <property type="match status" value="1"/>
</dbReference>
<dbReference type="InterPro" id="IPR036271">
    <property type="entry name" value="Tet_transcr_reg_TetR-rel_C_sf"/>
</dbReference>
<keyword evidence="8" id="KW-1185">Reference proteome</keyword>
<dbReference type="InterPro" id="IPR050109">
    <property type="entry name" value="HTH-type_TetR-like_transc_reg"/>
</dbReference>
<reference evidence="8" key="1">
    <citation type="journal article" date="2019" name="Int. J. Syst. Evol. Microbiol.">
        <title>The Global Catalogue of Microorganisms (GCM) 10K type strain sequencing project: providing services to taxonomists for standard genome sequencing and annotation.</title>
        <authorList>
            <consortium name="The Broad Institute Genomics Platform"/>
            <consortium name="The Broad Institute Genome Sequencing Center for Infectious Disease"/>
            <person name="Wu L."/>
            <person name="Ma J."/>
        </authorList>
    </citation>
    <scope>NUCLEOTIDE SEQUENCE [LARGE SCALE GENOMIC DNA]</scope>
    <source>
        <strain evidence="8">JCM 17983</strain>
    </source>
</reference>
<dbReference type="InterPro" id="IPR009057">
    <property type="entry name" value="Homeodomain-like_sf"/>
</dbReference>
<dbReference type="PANTHER" id="PTHR30055:SF243">
    <property type="entry name" value="HTH-TYPE TRANSCRIPTIONAL REGULATOR RV1816"/>
    <property type="match status" value="1"/>
</dbReference>
<evidence type="ECO:0000256" key="1">
    <source>
        <dbReference type="ARBA" id="ARBA00023015"/>
    </source>
</evidence>
<name>A0ABP9F2B8_9PSEU</name>
<dbReference type="PROSITE" id="PS50977">
    <property type="entry name" value="HTH_TETR_2"/>
    <property type="match status" value="1"/>
</dbReference>
<keyword evidence="1" id="KW-0805">Transcription regulation</keyword>
<proteinExistence type="predicted"/>
<feature type="region of interest" description="Disordered" evidence="5">
    <location>
        <begin position="1"/>
        <end position="29"/>
    </location>
</feature>
<dbReference type="PRINTS" id="PR00455">
    <property type="entry name" value="HTHTETR"/>
</dbReference>
<protein>
    <submittedName>
        <fullName evidence="7">TetR/AcrR family transcriptional regulator</fullName>
    </submittedName>
</protein>
<keyword evidence="2 4" id="KW-0238">DNA-binding</keyword>
<evidence type="ECO:0000259" key="6">
    <source>
        <dbReference type="PROSITE" id="PS50977"/>
    </source>
</evidence>
<dbReference type="InterPro" id="IPR001647">
    <property type="entry name" value="HTH_TetR"/>
</dbReference>
<dbReference type="Proteomes" id="UP001500457">
    <property type="component" value="Unassembled WGS sequence"/>
</dbReference>
<sequence length="244" mass="26016">MPRTLGHVKSTALAHGTMAAMPPGTRARARAETTRAILDEARRQLAEQGAAALSLRSVAREVGMVSSAVYRYVASRDELLTRLIIEAYDAVGERAEAARDPQTPPREQWRAVWRAVRTWALEHPAEYALVYGSPVPGYAAPAETIPAAERVAVVLATIVAEHGDPAAGDGWPAVVRADVLPAVPPALVTPAVGAWTQLYGTVGFELFGQYENVVEDREAYFDAVAEAAATAVGLPARRAGRPDS</sequence>
<dbReference type="InterPro" id="IPR025996">
    <property type="entry name" value="MT1864/Rv1816-like_C"/>
</dbReference>
<organism evidence="7 8">
    <name type="scientific">Actinomycetospora straminea</name>
    <dbReference type="NCBI Taxonomy" id="663607"/>
    <lineage>
        <taxon>Bacteria</taxon>
        <taxon>Bacillati</taxon>
        <taxon>Actinomycetota</taxon>
        <taxon>Actinomycetes</taxon>
        <taxon>Pseudonocardiales</taxon>
        <taxon>Pseudonocardiaceae</taxon>
        <taxon>Actinomycetospora</taxon>
    </lineage>
</organism>
<dbReference type="EMBL" id="BAABHQ010000022">
    <property type="protein sequence ID" value="GAA4892604.1"/>
    <property type="molecule type" value="Genomic_DNA"/>
</dbReference>
<dbReference type="Pfam" id="PF13305">
    <property type="entry name" value="TetR_C_33"/>
    <property type="match status" value="1"/>
</dbReference>
<feature type="DNA-binding region" description="H-T-H motif" evidence="4">
    <location>
        <begin position="54"/>
        <end position="73"/>
    </location>
</feature>
<keyword evidence="3" id="KW-0804">Transcription</keyword>